<protein>
    <submittedName>
        <fullName evidence="10">Guanylate binding protein family member 6</fullName>
    </submittedName>
</protein>
<keyword evidence="11" id="KW-1185">Reference proteome</keyword>
<sequence>MASETHMPVPVCLIENTPARGLVVRPEALQVLSKITQPVVVVAITGLYRTGKSYLMNRLAGQRRGFSLGSTVQSHTKGIWMWCVPHPCRPGYTLVLLDTEGLGDVEKGDTRNDTWIFVLTILLSSTLIYNSRGTIDQMAMDQLHYVVKLTDHVKLKAAPKEGEDELDDSEKFVLFFPTFIWAVRDFTLQLQVDGKEISEDEYLEEALKLKAGSSQETQRYNQPRECIRRFFPDRKCFAFDQPASRRDLVCLEDLQDDEINPEFQQQVEKFCSYVWEKSPPKTVPGGHILTGNLLGKLATTYVETIQSGAVPCLESAVLALAEIENAAAVKEAATLYQDLMAQRAKLPTENVQELLELHSQCEQEALELFMARAFKDDICRFQADLISQVEAVKAKFCKDNEQASYDKCKAALRDLSQDMEKRISDGVYNVSGGYELFKGDQQALVEKYWELPGKGVKADTVLQEFLQSRKTLAESILNTDRSLTEKDKELKSKQEQHERAEQERAVQRQKEAEERQKLEDQLNRLKNHVLRLRKKLENCCEKQLEEQQKMIRHKSKEETALLKDGFHDKATHLRMVTSRLQQEYGNNRSELPTRISIMISILLGLAIVVLRFGILRVF</sequence>
<evidence type="ECO:0000313" key="11">
    <source>
        <dbReference type="Proteomes" id="UP000694541"/>
    </source>
</evidence>
<dbReference type="GO" id="GO:0003924">
    <property type="term" value="F:GTPase activity"/>
    <property type="evidence" value="ECO:0007669"/>
    <property type="project" value="InterPro"/>
</dbReference>
<dbReference type="Gene3D" id="1.20.1000.10">
    <property type="entry name" value="Guanylate-binding protein, C-terminal domain"/>
    <property type="match status" value="1"/>
</dbReference>
<evidence type="ECO:0000256" key="5">
    <source>
        <dbReference type="ARBA" id="ARBA00023134"/>
    </source>
</evidence>
<keyword evidence="3" id="KW-0378">Hydrolase</keyword>
<dbReference type="FunFam" id="3.40.50.300:FF:000422">
    <property type="entry name" value="Guanylate-binding protein 1"/>
    <property type="match status" value="1"/>
</dbReference>
<dbReference type="PANTHER" id="PTHR10751">
    <property type="entry name" value="GUANYLATE BINDING PROTEIN"/>
    <property type="match status" value="1"/>
</dbReference>
<keyword evidence="8" id="KW-1133">Transmembrane helix</keyword>
<evidence type="ECO:0000256" key="1">
    <source>
        <dbReference type="ARBA" id="ARBA00022588"/>
    </source>
</evidence>
<evidence type="ECO:0000259" key="9">
    <source>
        <dbReference type="PROSITE" id="PS51715"/>
    </source>
</evidence>
<evidence type="ECO:0000256" key="7">
    <source>
        <dbReference type="SAM" id="MobiDB-lite"/>
    </source>
</evidence>
<keyword evidence="1" id="KW-0399">Innate immunity</keyword>
<dbReference type="InterPro" id="IPR003191">
    <property type="entry name" value="Guanylate-bd/ATL_C"/>
</dbReference>
<reference evidence="10" key="1">
    <citation type="submission" date="2025-08" db="UniProtKB">
        <authorList>
            <consortium name="Ensembl"/>
        </authorList>
    </citation>
    <scope>IDENTIFICATION</scope>
</reference>
<feature type="domain" description="GB1/RHD3-type G" evidence="9">
    <location>
        <begin position="36"/>
        <end position="279"/>
    </location>
</feature>
<keyword evidence="4" id="KW-0391">Immunity</keyword>
<keyword evidence="8" id="KW-0472">Membrane</keyword>
<feature type="region of interest" description="Disordered" evidence="7">
    <location>
        <begin position="483"/>
        <end position="515"/>
    </location>
</feature>
<evidence type="ECO:0000256" key="6">
    <source>
        <dbReference type="PROSITE-ProRule" id="PRU01052"/>
    </source>
</evidence>
<dbReference type="AlphaFoldDB" id="A0A8B9MDV8"/>
<dbReference type="GO" id="GO:0045087">
    <property type="term" value="P:innate immune response"/>
    <property type="evidence" value="ECO:0007669"/>
    <property type="project" value="UniProtKB-KW"/>
</dbReference>
<dbReference type="Pfam" id="PF02263">
    <property type="entry name" value="GBP"/>
    <property type="match status" value="1"/>
</dbReference>
<dbReference type="InterPro" id="IPR037684">
    <property type="entry name" value="GBP_C"/>
</dbReference>
<dbReference type="SUPFAM" id="SSF48340">
    <property type="entry name" value="Interferon-induced guanylate-binding protein 1 (GBP1), C-terminal domain"/>
    <property type="match status" value="1"/>
</dbReference>
<dbReference type="GO" id="GO:0005525">
    <property type="term" value="F:GTP binding"/>
    <property type="evidence" value="ECO:0007669"/>
    <property type="project" value="UniProtKB-KW"/>
</dbReference>
<evidence type="ECO:0000256" key="3">
    <source>
        <dbReference type="ARBA" id="ARBA00022801"/>
    </source>
</evidence>
<proteinExistence type="inferred from homology"/>
<accession>A0A8B9MDV8</accession>
<evidence type="ECO:0000313" key="10">
    <source>
        <dbReference type="Ensembl" id="ENSANIP00000007329.1"/>
    </source>
</evidence>
<dbReference type="SUPFAM" id="SSF52540">
    <property type="entry name" value="P-loop containing nucleoside triphosphate hydrolases"/>
    <property type="match status" value="1"/>
</dbReference>
<dbReference type="InterPro" id="IPR030386">
    <property type="entry name" value="G_GB1_RHD3_dom"/>
</dbReference>
<comment type="similarity">
    <text evidence="6">Belongs to the TRAFAC class dynamin-like GTPase superfamily. GB1/RHD3 GTPase family.</text>
</comment>
<organism evidence="10 11">
    <name type="scientific">Accipiter nisus</name>
    <name type="common">Eurasian sparrowhawk</name>
    <dbReference type="NCBI Taxonomy" id="211598"/>
    <lineage>
        <taxon>Eukaryota</taxon>
        <taxon>Metazoa</taxon>
        <taxon>Chordata</taxon>
        <taxon>Craniata</taxon>
        <taxon>Vertebrata</taxon>
        <taxon>Euteleostomi</taxon>
        <taxon>Archelosauria</taxon>
        <taxon>Archosauria</taxon>
        <taxon>Dinosauria</taxon>
        <taxon>Saurischia</taxon>
        <taxon>Theropoda</taxon>
        <taxon>Coelurosauria</taxon>
        <taxon>Aves</taxon>
        <taxon>Neognathae</taxon>
        <taxon>Neoaves</taxon>
        <taxon>Telluraves</taxon>
        <taxon>Accipitrimorphae</taxon>
        <taxon>Accipitriformes</taxon>
        <taxon>Accipitridae</taxon>
        <taxon>Accipitrinae</taxon>
        <taxon>Accipiter</taxon>
    </lineage>
</organism>
<evidence type="ECO:0000256" key="4">
    <source>
        <dbReference type="ARBA" id="ARBA00022859"/>
    </source>
</evidence>
<dbReference type="Pfam" id="PF02841">
    <property type="entry name" value="GBP_C"/>
    <property type="match status" value="1"/>
</dbReference>
<dbReference type="Ensembl" id="ENSANIT00000007581.1">
    <property type="protein sequence ID" value="ENSANIP00000007329.1"/>
    <property type="gene ID" value="ENSANIG00000004997.1"/>
</dbReference>
<evidence type="ECO:0000256" key="8">
    <source>
        <dbReference type="SAM" id="Phobius"/>
    </source>
</evidence>
<dbReference type="FunFam" id="1.20.1000.10:FF:000001">
    <property type="entry name" value="Guanylate binding protein 1"/>
    <property type="match status" value="1"/>
</dbReference>
<dbReference type="CDD" id="cd01851">
    <property type="entry name" value="GBP"/>
    <property type="match status" value="1"/>
</dbReference>
<dbReference type="InterPro" id="IPR027417">
    <property type="entry name" value="P-loop_NTPase"/>
</dbReference>
<dbReference type="InterPro" id="IPR015894">
    <property type="entry name" value="Guanylate-bd_N"/>
</dbReference>
<keyword evidence="2" id="KW-0547">Nucleotide-binding</keyword>
<dbReference type="CDD" id="cd16269">
    <property type="entry name" value="GBP_C"/>
    <property type="match status" value="1"/>
</dbReference>
<feature type="transmembrane region" description="Helical" evidence="8">
    <location>
        <begin position="595"/>
        <end position="614"/>
    </location>
</feature>
<dbReference type="Gene3D" id="3.40.50.300">
    <property type="entry name" value="P-loop containing nucleotide triphosphate hydrolases"/>
    <property type="match status" value="1"/>
</dbReference>
<keyword evidence="5" id="KW-0342">GTP-binding</keyword>
<reference evidence="10" key="2">
    <citation type="submission" date="2025-09" db="UniProtKB">
        <authorList>
            <consortium name="Ensembl"/>
        </authorList>
    </citation>
    <scope>IDENTIFICATION</scope>
</reference>
<dbReference type="InterPro" id="IPR036543">
    <property type="entry name" value="Guanylate-bd_C_sf"/>
</dbReference>
<name>A0A8B9MDV8_9AVES</name>
<keyword evidence="8" id="KW-0812">Transmembrane</keyword>
<dbReference type="PROSITE" id="PS51715">
    <property type="entry name" value="G_GB1_RHD3"/>
    <property type="match status" value="1"/>
</dbReference>
<dbReference type="Proteomes" id="UP000694541">
    <property type="component" value="Unplaced"/>
</dbReference>
<evidence type="ECO:0000256" key="2">
    <source>
        <dbReference type="ARBA" id="ARBA00022741"/>
    </source>
</evidence>